<feature type="compositionally biased region" description="Low complexity" evidence="1">
    <location>
        <begin position="81"/>
        <end position="96"/>
    </location>
</feature>
<name>A0A2H4J494_9CAUD</name>
<evidence type="ECO:0000256" key="1">
    <source>
        <dbReference type="SAM" id="MobiDB-lite"/>
    </source>
</evidence>
<dbReference type="PROSITE" id="PS51257">
    <property type="entry name" value="PROKAR_LIPOPROTEIN"/>
    <property type="match status" value="1"/>
</dbReference>
<accession>A0A2H4J494</accession>
<evidence type="ECO:0008006" key="4">
    <source>
        <dbReference type="Google" id="ProtNLM"/>
    </source>
</evidence>
<feature type="compositionally biased region" description="Low complexity" evidence="1">
    <location>
        <begin position="65"/>
        <end position="74"/>
    </location>
</feature>
<feature type="region of interest" description="Disordered" evidence="1">
    <location>
        <begin position="16"/>
        <end position="109"/>
    </location>
</feature>
<reference evidence="3" key="1">
    <citation type="submission" date="2017-06" db="EMBL/GenBank/DDBJ databases">
        <title>Novel phages from South African skin metaviromes.</title>
        <authorList>
            <person name="van Zyl L.J."/>
            <person name="Abrahams Y."/>
            <person name="Stander E.A."/>
            <person name="Kirby B.M."/>
            <person name="Clavaud C."/>
            <person name="Farcet C."/>
            <person name="Breton L."/>
            <person name="Trindade M.I."/>
        </authorList>
    </citation>
    <scope>NUCLEOTIDE SEQUENCE</scope>
</reference>
<sequence>MKKFLVLIFASLLVLGACGQSEDNSKKDDDKKSESKSDKKSNDPKKDKKSDDKQKSDDDKEKSANESNEQNSSSTEEKNNENQNNNKQNTQDNSSNENHQNTQSIDITNIKDRGTLESVIYGNYSEMEKIQAYNSAVANGVIPQGNVMEGPASAAYESSLRVESGQEKSIYENVPQSYGGTDAGMIDYDEVNKSMQSTKEKPSRWVQEQIEWAEENGKLEDN</sequence>
<feature type="compositionally biased region" description="Polar residues" evidence="1">
    <location>
        <begin position="97"/>
        <end position="107"/>
    </location>
</feature>
<gene>
    <name evidence="2" type="ORF">7S8_31</name>
    <name evidence="3" type="ORF">8AX1_36</name>
</gene>
<dbReference type="EMBL" id="MF417899">
    <property type="protein sequence ID" value="ASN69959.1"/>
    <property type="molecule type" value="Genomic_DNA"/>
</dbReference>
<dbReference type="EMBL" id="MF417900">
    <property type="protein sequence ID" value="ASN70030.1"/>
    <property type="molecule type" value="Genomic_DNA"/>
</dbReference>
<evidence type="ECO:0000313" key="3">
    <source>
        <dbReference type="EMBL" id="ASN70030.1"/>
    </source>
</evidence>
<proteinExistence type="predicted"/>
<feature type="compositionally biased region" description="Basic and acidic residues" evidence="1">
    <location>
        <begin position="23"/>
        <end position="64"/>
    </location>
</feature>
<protein>
    <recommendedName>
        <fullName evidence="4">Lipoprotein</fullName>
    </recommendedName>
</protein>
<evidence type="ECO:0000313" key="2">
    <source>
        <dbReference type="EMBL" id="ASN69959.1"/>
    </source>
</evidence>
<organism evidence="3">
    <name type="scientific">uncultured Caudovirales phage</name>
    <dbReference type="NCBI Taxonomy" id="2100421"/>
    <lineage>
        <taxon>Viruses</taxon>
        <taxon>Duplodnaviria</taxon>
        <taxon>Heunggongvirae</taxon>
        <taxon>Uroviricota</taxon>
        <taxon>Caudoviricetes</taxon>
        <taxon>Peduoviridae</taxon>
        <taxon>Maltschvirus</taxon>
        <taxon>Maltschvirus maltsch</taxon>
    </lineage>
</organism>